<dbReference type="GO" id="GO:0050660">
    <property type="term" value="F:flavin adenine dinucleotide binding"/>
    <property type="evidence" value="ECO:0007669"/>
    <property type="project" value="InterPro"/>
</dbReference>
<sequence>MQFISLRNLRFMLHEVLDLSELRNSERFKDFDQEAIDFSLDAAQQLADQYLWPVYREMDRNKAYFKDGEVHVLPAVGEGMRALGESGWLSAAWGFEHQGQQMPLTVHNAGSLIFQAANGNLAAYGFLTTGAANLIREFGSEELKQTYLQKMASGRWQGTMALTEPQAGSSLSDITTYYEPQADGTYLIYGQKIYISGGDHNSVENVVHLLLARQKDGPKGVRGVSLFVVPKHLPGPDGLTDNNVTTAGIYGKMGQRGYVAAHLMYGEQGPTRGFLVGEEFNGLKNMFLMMNEARIGTGMMATGSASAAYYASLTYARERPQGRHPGNKDINAPQVRIIEHADVRRMLLFQKAVVEGSIALLLQCSLYEDTYRVTQDDRSRLLLELLTPIAKSFPSEYGNEAVSLGMQVLGGAGYTDDFPLEQIFRDIRVNSIYEGTTTIHGLDLLGRKVMMEEGKAVQFLATEMQQEINNAEQTEATREIAAALALGMESMQQVLGTLLQLAQRDDPRVFLADATVFLDYFGLHVIGWMWLKQANAAVRALPNAEGDDETAFYQSKIQTARYFFTYVFARTAGLRRTLLAETRITLNTDEAWLL</sequence>
<evidence type="ECO:0000256" key="2">
    <source>
        <dbReference type="ARBA" id="ARBA00009347"/>
    </source>
</evidence>
<dbReference type="InterPro" id="IPR009075">
    <property type="entry name" value="AcylCo_DH/oxidase_C"/>
</dbReference>
<dbReference type="InterPro" id="IPR036250">
    <property type="entry name" value="AcylCo_DH-like_C"/>
</dbReference>
<dbReference type="Gene3D" id="1.20.140.10">
    <property type="entry name" value="Butyryl-CoA Dehydrogenase, subunit A, domain 3"/>
    <property type="match status" value="1"/>
</dbReference>
<dbReference type="AlphaFoldDB" id="A0A840EA04"/>
<dbReference type="InterPro" id="IPR052166">
    <property type="entry name" value="Diverse_Acyl-CoA_DH"/>
</dbReference>
<evidence type="ECO:0000256" key="3">
    <source>
        <dbReference type="ARBA" id="ARBA00022630"/>
    </source>
</evidence>
<organism evidence="10 11">
    <name type="scientific">Neolewinella aquimaris</name>
    <dbReference type="NCBI Taxonomy" id="1835722"/>
    <lineage>
        <taxon>Bacteria</taxon>
        <taxon>Pseudomonadati</taxon>
        <taxon>Bacteroidota</taxon>
        <taxon>Saprospiria</taxon>
        <taxon>Saprospirales</taxon>
        <taxon>Lewinellaceae</taxon>
        <taxon>Neolewinella</taxon>
    </lineage>
</organism>
<dbReference type="Proteomes" id="UP000576209">
    <property type="component" value="Unassembled WGS sequence"/>
</dbReference>
<name>A0A840EA04_9BACT</name>
<evidence type="ECO:0000259" key="8">
    <source>
        <dbReference type="Pfam" id="PF02771"/>
    </source>
</evidence>
<dbReference type="Pfam" id="PF12806">
    <property type="entry name" value="Acyl-CoA_dh_C"/>
    <property type="match status" value="1"/>
</dbReference>
<reference evidence="10 11" key="1">
    <citation type="submission" date="2020-08" db="EMBL/GenBank/DDBJ databases">
        <title>Genomic Encyclopedia of Type Strains, Phase IV (KMG-IV): sequencing the most valuable type-strain genomes for metagenomic binning, comparative biology and taxonomic classification.</title>
        <authorList>
            <person name="Goeker M."/>
        </authorList>
    </citation>
    <scope>NUCLEOTIDE SEQUENCE [LARGE SCALE GENOMIC DNA]</scope>
    <source>
        <strain evidence="10 11">DSM 105137</strain>
    </source>
</reference>
<gene>
    <name evidence="10" type="ORF">GGR28_000447</name>
</gene>
<dbReference type="Pfam" id="PF00441">
    <property type="entry name" value="Acyl-CoA_dh_1"/>
    <property type="match status" value="1"/>
</dbReference>
<evidence type="ECO:0000259" key="7">
    <source>
        <dbReference type="Pfam" id="PF02770"/>
    </source>
</evidence>
<dbReference type="PANTHER" id="PTHR42803:SF3">
    <property type="entry name" value="ACYL-COA DEHYDROGENASE-RELATED"/>
    <property type="match status" value="1"/>
</dbReference>
<accession>A0A840EA04</accession>
<evidence type="ECO:0000259" key="6">
    <source>
        <dbReference type="Pfam" id="PF00441"/>
    </source>
</evidence>
<evidence type="ECO:0000259" key="9">
    <source>
        <dbReference type="Pfam" id="PF12806"/>
    </source>
</evidence>
<comment type="cofactor">
    <cofactor evidence="1 5">
        <name>FAD</name>
        <dbReference type="ChEBI" id="CHEBI:57692"/>
    </cofactor>
</comment>
<dbReference type="EC" id="1.3.8.1" evidence="10"/>
<comment type="caution">
    <text evidence="10">The sequence shown here is derived from an EMBL/GenBank/DDBJ whole genome shotgun (WGS) entry which is preliminary data.</text>
</comment>
<dbReference type="InterPro" id="IPR009100">
    <property type="entry name" value="AcylCoA_DH/oxidase_NM_dom_sf"/>
</dbReference>
<dbReference type="EMBL" id="JACIFF010000001">
    <property type="protein sequence ID" value="MBB4077846.1"/>
    <property type="molecule type" value="Genomic_DNA"/>
</dbReference>
<dbReference type="Pfam" id="PF02770">
    <property type="entry name" value="Acyl-CoA_dh_M"/>
    <property type="match status" value="1"/>
</dbReference>
<dbReference type="InterPro" id="IPR037069">
    <property type="entry name" value="AcylCoA_DH/ox_N_sf"/>
</dbReference>
<comment type="similarity">
    <text evidence="2 5">Belongs to the acyl-CoA dehydrogenase family.</text>
</comment>
<feature type="domain" description="Acyl-CoA dehydrogenase/oxidase C-terminal" evidence="6">
    <location>
        <begin position="282"/>
        <end position="442"/>
    </location>
</feature>
<evidence type="ECO:0000256" key="5">
    <source>
        <dbReference type="RuleBase" id="RU362125"/>
    </source>
</evidence>
<protein>
    <submittedName>
        <fullName evidence="10">Butyryl-CoA dehydrogenase</fullName>
        <ecNumber evidence="10">1.3.8.1</ecNumber>
    </submittedName>
</protein>
<evidence type="ECO:0000256" key="4">
    <source>
        <dbReference type="ARBA" id="ARBA00022827"/>
    </source>
</evidence>
<keyword evidence="4 5" id="KW-0274">FAD</keyword>
<evidence type="ECO:0000256" key="1">
    <source>
        <dbReference type="ARBA" id="ARBA00001974"/>
    </source>
</evidence>
<feature type="domain" description="Acyl-CoA oxidase/dehydrogenase middle" evidence="7">
    <location>
        <begin position="160"/>
        <end position="263"/>
    </location>
</feature>
<feature type="domain" description="Acetyl-CoA dehydrogenase-like C-terminal" evidence="9">
    <location>
        <begin position="461"/>
        <end position="585"/>
    </location>
</feature>
<dbReference type="InterPro" id="IPR006091">
    <property type="entry name" value="Acyl-CoA_Oxase/DH_mid-dom"/>
</dbReference>
<dbReference type="SUPFAM" id="SSF47203">
    <property type="entry name" value="Acyl-CoA dehydrogenase C-terminal domain-like"/>
    <property type="match status" value="1"/>
</dbReference>
<dbReference type="RefSeq" id="WP_183494084.1">
    <property type="nucleotide sequence ID" value="NZ_JACIFF010000001.1"/>
</dbReference>
<dbReference type="InterPro" id="IPR046373">
    <property type="entry name" value="Acyl-CoA_Oxase/DH_mid-dom_sf"/>
</dbReference>
<keyword evidence="5 10" id="KW-0560">Oxidoreductase</keyword>
<dbReference type="InterPro" id="IPR025878">
    <property type="entry name" value="Acyl-CoA_dh-like_C_dom"/>
</dbReference>
<proteinExistence type="inferred from homology"/>
<keyword evidence="3 5" id="KW-0285">Flavoprotein</keyword>
<dbReference type="GO" id="GO:0016937">
    <property type="term" value="F:short-chain fatty acyl-CoA dehydrogenase activity"/>
    <property type="evidence" value="ECO:0007669"/>
    <property type="project" value="UniProtKB-EC"/>
</dbReference>
<feature type="domain" description="Acyl-CoA dehydrogenase/oxidase N-terminal" evidence="8">
    <location>
        <begin position="41"/>
        <end position="154"/>
    </location>
</feature>
<dbReference type="Pfam" id="PF02771">
    <property type="entry name" value="Acyl-CoA_dh_N"/>
    <property type="match status" value="1"/>
</dbReference>
<dbReference type="InterPro" id="IPR013786">
    <property type="entry name" value="AcylCoA_DH/ox_N"/>
</dbReference>
<dbReference type="PANTHER" id="PTHR42803">
    <property type="entry name" value="ACYL-COA DEHYDROGENASE"/>
    <property type="match status" value="1"/>
</dbReference>
<keyword evidence="11" id="KW-1185">Reference proteome</keyword>
<dbReference type="Gene3D" id="1.10.540.10">
    <property type="entry name" value="Acyl-CoA dehydrogenase/oxidase, N-terminal domain"/>
    <property type="match status" value="1"/>
</dbReference>
<dbReference type="SUPFAM" id="SSF56645">
    <property type="entry name" value="Acyl-CoA dehydrogenase NM domain-like"/>
    <property type="match status" value="1"/>
</dbReference>
<evidence type="ECO:0000313" key="10">
    <source>
        <dbReference type="EMBL" id="MBB4077846.1"/>
    </source>
</evidence>
<dbReference type="Gene3D" id="2.40.110.10">
    <property type="entry name" value="Butyryl-CoA Dehydrogenase, subunit A, domain 2"/>
    <property type="match status" value="1"/>
</dbReference>
<evidence type="ECO:0000313" key="11">
    <source>
        <dbReference type="Proteomes" id="UP000576209"/>
    </source>
</evidence>